<dbReference type="InterPro" id="IPR016024">
    <property type="entry name" value="ARM-type_fold"/>
</dbReference>
<dbReference type="PANTHER" id="PTHR23120:SF0">
    <property type="entry name" value="MAESTRO HEAT-LIKE REPEAT FAMILY MEMBER 1"/>
    <property type="match status" value="1"/>
</dbReference>
<keyword evidence="1" id="KW-0677">Repeat</keyword>
<dbReference type="InterPro" id="IPR048465">
    <property type="entry name" value="Maestro-like_HEAT"/>
</dbReference>
<evidence type="ECO:0000313" key="6">
    <source>
        <dbReference type="Proteomes" id="UP000186922"/>
    </source>
</evidence>
<evidence type="ECO:0000259" key="3">
    <source>
        <dbReference type="Pfam" id="PF23210"/>
    </source>
</evidence>
<feature type="domain" description="Maestro-like HEAT-repeats" evidence="2">
    <location>
        <begin position="955"/>
        <end position="1168"/>
    </location>
</feature>
<evidence type="ECO:0000259" key="2">
    <source>
        <dbReference type="Pfam" id="PF21047"/>
    </source>
</evidence>
<organism evidence="5 6">
    <name type="scientific">Ramazzottius varieornatus</name>
    <name type="common">Water bear</name>
    <name type="synonym">Tardigrade</name>
    <dbReference type="NCBI Taxonomy" id="947166"/>
    <lineage>
        <taxon>Eukaryota</taxon>
        <taxon>Metazoa</taxon>
        <taxon>Ecdysozoa</taxon>
        <taxon>Tardigrada</taxon>
        <taxon>Eutardigrada</taxon>
        <taxon>Parachela</taxon>
        <taxon>Hypsibioidea</taxon>
        <taxon>Ramazzottiidae</taxon>
        <taxon>Ramazzottius</taxon>
    </lineage>
</organism>
<accession>A0A1D1V592</accession>
<dbReference type="InterPro" id="IPR045206">
    <property type="entry name" value="Maestro_heat-like_prot"/>
</dbReference>
<dbReference type="InterPro" id="IPR055408">
    <property type="entry name" value="HEAT_MROH2B-like"/>
</dbReference>
<dbReference type="Proteomes" id="UP000186922">
    <property type="component" value="Unassembled WGS sequence"/>
</dbReference>
<reference evidence="5 6" key="1">
    <citation type="journal article" date="2016" name="Nat. Commun.">
        <title>Extremotolerant tardigrade genome and improved radiotolerance of human cultured cells by tardigrade-unique protein.</title>
        <authorList>
            <person name="Hashimoto T."/>
            <person name="Horikawa D.D."/>
            <person name="Saito Y."/>
            <person name="Kuwahara H."/>
            <person name="Kozuka-Hata H."/>
            <person name="Shin-I T."/>
            <person name="Minakuchi Y."/>
            <person name="Ohishi K."/>
            <person name="Motoyama A."/>
            <person name="Aizu T."/>
            <person name="Enomoto A."/>
            <person name="Kondo K."/>
            <person name="Tanaka S."/>
            <person name="Hara Y."/>
            <person name="Koshikawa S."/>
            <person name="Sagara H."/>
            <person name="Miura T."/>
            <person name="Yokobori S."/>
            <person name="Miyagawa K."/>
            <person name="Suzuki Y."/>
            <person name="Kubo T."/>
            <person name="Oyama M."/>
            <person name="Kohara Y."/>
            <person name="Fujiyama A."/>
            <person name="Arakawa K."/>
            <person name="Katayama T."/>
            <person name="Toyoda A."/>
            <person name="Kunieda T."/>
        </authorList>
    </citation>
    <scope>NUCLEOTIDE SEQUENCE [LARGE SCALE GENOMIC DNA]</scope>
    <source>
        <strain evidence="5 6">YOKOZUNA-1</strain>
    </source>
</reference>
<dbReference type="PANTHER" id="PTHR23120">
    <property type="entry name" value="MAESTRO-RELATED HEAT DOMAIN-CONTAINING"/>
    <property type="match status" value="1"/>
</dbReference>
<comment type="caution">
    <text evidence="5">The sequence shown here is derived from an EMBL/GenBank/DDBJ whole genome shotgun (WGS) entry which is preliminary data.</text>
</comment>
<name>A0A1D1V592_RAMVA</name>
<gene>
    <name evidence="5" type="primary">RvY_08275-1</name>
    <name evidence="5" type="synonym">RvY_08275.1</name>
    <name evidence="5" type="ORF">RvY_08275</name>
</gene>
<dbReference type="Pfam" id="PF21047">
    <property type="entry name" value="HEAT_Maestro"/>
    <property type="match status" value="1"/>
</dbReference>
<dbReference type="Pfam" id="PF23210">
    <property type="entry name" value="HEAT_Maestro_2"/>
    <property type="match status" value="1"/>
</dbReference>
<feature type="domain" description="MROH2B-like N-terminal HEAT-repeats" evidence="4">
    <location>
        <begin position="43"/>
        <end position="254"/>
    </location>
</feature>
<dbReference type="EMBL" id="BDGG01000003">
    <property type="protein sequence ID" value="GAU96904.1"/>
    <property type="molecule type" value="Genomic_DNA"/>
</dbReference>
<sequence length="1412" mass="155146">MDQQTGQPSEQEIQKIIFALVEAESDKEKDEQVRSQLATSTYAIGVRHHRQALLALLAFYRQPTCTKLQKMLILLSINAIIDHDEVLSNMDQELSIQIIQAAVDAVVDKEMVEIGSDILVTMSRSHCIEVMKQMLNLFQPGHLPAPFTFQTFGRIFSTNVNDSIPFLSAVLSMTVPLLGEAKSDALKRSIAGAVSQFGEAILEYAANESDNPEPSVKVSFFQHDFNAIFEHILLHWMPKIRDAEQAAYMIHALSCLAKVVSKDKLQELADKLLGTAIAIARRHPHESSASEGLAIVLENAASNAKSTLEPQLDQLIDVIFAQACLPPDYSKPFAVKSHNELLRCFNILYLNFPDRIFQFLLSKLSPNVLKSTVSKDANDRSVVGALTIINKLVNQQDISFSFYLVSLLKSLEPVVTPSPTIPLSNNVKQSVAQLILTLADRLYLTEENSGQLVEFIIRQCSLPATNIPRSPSGLDSVTDESLRASCENVLHLLTTTVHGMEKILLPSLFDYLVMWQYTESVRTVSKCLVHLSTKQDIFATLNAAGSTRRSPTLVELFTRLTVLAGFVWEKPDGDSLLSLLQLVSGRMSAAIKEMWDGTLGELGKFLTKAMDSPGGEWDSKAWEDSLIKLLQTTLRDLKTVEPDLVHRIAESFALQIPLYTDSPNEKAFLYLCLGSTLEVSSDPLIVNKALDSIFNSVNHTKIVERQACGIGIGRACSSHFELILSKLDAFALTDKPGKRSSFLSMFSSKEKIESVDSERAKATIVLCYGYAVAGAPKALLLAKVDDILRSVMPFFVGVKDFSIKHSLCRFVEMLAKATKDTNSGLDKRPNLLFHMKDFVKSESTELRSSVRALAITAASELVLLSPKMPVEEMEDALVLFSNSVFPLLPPRHDQATNLTIEAANTAYLNYEVLWEATVKALSEFMVTILKVHRSSEAMQAIIKNLKPWLESDSDHERHHALQMLNNVLGSDVVTENVVASILGSTAGIIATKAMDPDVRCREMALSCTKLLSAVVSGGKNASDLPSVDMPSPSHAKNNLSSYALAVSTFYNQMLDEDQLTKFVRQLYYQGLLEKRAVTAAGTGAVLQTTLKGKWPVLKEHGPEIVGGLLYALKYVKDPSTKVAVERCVHTIAEHDTDLVARILLNQPVPLHQSTADLWRSLGSVPSFALILLLHCIEALRTTPPYSEVHAHARIVNLPILQSLSVLTELFQATGNTELLQANFADLASILLVITATMVGAQTTRPPQAASTTEQTAVDSEWKQVYKLQPSKVAIGTLKELLKNTNCVVPISFEMMEDTTMYAEGLHVTAKCIFQSSNINTKKVMENLTGYLNSDIEAQRAVAAASLSAMLESKKPEKPAAVTEIVGHLAAKNSDQSAIVRIFCIRGLGSLVNFGPEIVNIHADSVIKVILSG</sequence>
<evidence type="ECO:0000259" key="4">
    <source>
        <dbReference type="Pfam" id="PF23221"/>
    </source>
</evidence>
<dbReference type="OrthoDB" id="1884734at2759"/>
<keyword evidence="6" id="KW-1185">Reference proteome</keyword>
<evidence type="ECO:0000313" key="5">
    <source>
        <dbReference type="EMBL" id="GAU96904.1"/>
    </source>
</evidence>
<proteinExistence type="predicted"/>
<feature type="domain" description="MROH2B-like HEAT-repeats" evidence="3">
    <location>
        <begin position="262"/>
        <end position="929"/>
    </location>
</feature>
<dbReference type="InterPro" id="IPR056282">
    <property type="entry name" value="MROH2B-like_N_HEAT"/>
</dbReference>
<feature type="non-terminal residue" evidence="5">
    <location>
        <position position="1412"/>
    </location>
</feature>
<dbReference type="SUPFAM" id="SSF48371">
    <property type="entry name" value="ARM repeat"/>
    <property type="match status" value="3"/>
</dbReference>
<evidence type="ECO:0000256" key="1">
    <source>
        <dbReference type="ARBA" id="ARBA00022737"/>
    </source>
</evidence>
<dbReference type="Pfam" id="PF23221">
    <property type="entry name" value="HEAT_MROH2B_1st"/>
    <property type="match status" value="1"/>
</dbReference>
<evidence type="ECO:0008006" key="7">
    <source>
        <dbReference type="Google" id="ProtNLM"/>
    </source>
</evidence>
<dbReference type="GO" id="GO:0005737">
    <property type="term" value="C:cytoplasm"/>
    <property type="evidence" value="ECO:0007669"/>
    <property type="project" value="TreeGrafter"/>
</dbReference>
<protein>
    <recommendedName>
        <fullName evidence="7">Maestro heat-like repeat-containing protein family member 1</fullName>
    </recommendedName>
</protein>